<dbReference type="Proteomes" id="UP000828941">
    <property type="component" value="Chromosome 12"/>
</dbReference>
<dbReference type="EMBL" id="CM039437">
    <property type="protein sequence ID" value="KAI4305161.1"/>
    <property type="molecule type" value="Genomic_DNA"/>
</dbReference>
<proteinExistence type="predicted"/>
<evidence type="ECO:0000313" key="2">
    <source>
        <dbReference type="Proteomes" id="UP000828941"/>
    </source>
</evidence>
<protein>
    <submittedName>
        <fullName evidence="1">Uncharacterized protein</fullName>
    </submittedName>
</protein>
<evidence type="ECO:0000313" key="1">
    <source>
        <dbReference type="EMBL" id="KAI4305161.1"/>
    </source>
</evidence>
<keyword evidence="2" id="KW-1185">Reference proteome</keyword>
<gene>
    <name evidence="1" type="ORF">L6164_028547</name>
</gene>
<organism evidence="1 2">
    <name type="scientific">Bauhinia variegata</name>
    <name type="common">Purple orchid tree</name>
    <name type="synonym">Phanera variegata</name>
    <dbReference type="NCBI Taxonomy" id="167791"/>
    <lineage>
        <taxon>Eukaryota</taxon>
        <taxon>Viridiplantae</taxon>
        <taxon>Streptophyta</taxon>
        <taxon>Embryophyta</taxon>
        <taxon>Tracheophyta</taxon>
        <taxon>Spermatophyta</taxon>
        <taxon>Magnoliopsida</taxon>
        <taxon>eudicotyledons</taxon>
        <taxon>Gunneridae</taxon>
        <taxon>Pentapetalae</taxon>
        <taxon>rosids</taxon>
        <taxon>fabids</taxon>
        <taxon>Fabales</taxon>
        <taxon>Fabaceae</taxon>
        <taxon>Cercidoideae</taxon>
        <taxon>Cercideae</taxon>
        <taxon>Bauhiniinae</taxon>
        <taxon>Bauhinia</taxon>
    </lineage>
</organism>
<reference evidence="1 2" key="1">
    <citation type="journal article" date="2022" name="DNA Res.">
        <title>Chromosomal-level genome assembly of the orchid tree Bauhinia variegata (Leguminosae; Cercidoideae) supports the allotetraploid origin hypothesis of Bauhinia.</title>
        <authorList>
            <person name="Zhong Y."/>
            <person name="Chen Y."/>
            <person name="Zheng D."/>
            <person name="Pang J."/>
            <person name="Liu Y."/>
            <person name="Luo S."/>
            <person name="Meng S."/>
            <person name="Qian L."/>
            <person name="Wei D."/>
            <person name="Dai S."/>
            <person name="Zhou R."/>
        </authorList>
    </citation>
    <scope>NUCLEOTIDE SEQUENCE [LARGE SCALE GENOMIC DNA]</scope>
    <source>
        <strain evidence="1">BV-YZ2020</strain>
    </source>
</reference>
<name>A0ACB9L6X3_BAUVA</name>
<sequence length="113" mass="12410">MAGSPKIYHCFPIACNLFVSLPNHTLKEYWVIDTGATNHFICSPNLFSQSTPVTNSYVQLPNGTKAQVTHIGQVRLLHHITLHNVLLVSSFSYNLLSASKLTNFGAIALVVLC</sequence>
<accession>A0ACB9L6X3</accession>
<comment type="caution">
    <text evidence="1">The sequence shown here is derived from an EMBL/GenBank/DDBJ whole genome shotgun (WGS) entry which is preliminary data.</text>
</comment>